<dbReference type="GO" id="GO:0042952">
    <property type="term" value="P:beta-ketoadipate pathway"/>
    <property type="evidence" value="ECO:0007669"/>
    <property type="project" value="UniProtKB-UniRule"/>
</dbReference>
<evidence type="ECO:0000256" key="3">
    <source>
        <dbReference type="ARBA" id="ARBA00010882"/>
    </source>
</evidence>
<comment type="similarity">
    <text evidence="3 9">Belongs to the muconolactone Delta-isomerase family.</text>
</comment>
<accession>A0A849HNR2</accession>
<dbReference type="GO" id="GO:0016159">
    <property type="term" value="F:muconolactone delta-isomerase activity"/>
    <property type="evidence" value="ECO:0007669"/>
    <property type="project" value="UniProtKB-UniRule"/>
</dbReference>
<name>A0A849HNR2_9MICO</name>
<comment type="pathway">
    <text evidence="2 9">Aromatic compound metabolism; beta-ketoadipate pathway; 5-oxo-4,5-dihydro-2-furylacetate from catechol: step 3/3.</text>
</comment>
<feature type="domain" description="Muconolactone isomerase" evidence="10">
    <location>
        <begin position="1"/>
        <end position="90"/>
    </location>
</feature>
<dbReference type="EC" id="5.3.3.4" evidence="5 8"/>
<sequence>MLYHVRMDVHLPHDLPGDTRDQIVRQERDYAQQLQREGKWIHLWRIVGEYSNYSVFDVDSNDELHAILSNLPLFTYMETHVTPLAGHPSDIHQSAST</sequence>
<dbReference type="RefSeq" id="WP_171245441.1">
    <property type="nucleotide sequence ID" value="NZ_JABEPQ010000010.1"/>
</dbReference>
<evidence type="ECO:0000256" key="7">
    <source>
        <dbReference type="ARBA" id="ARBA00023235"/>
    </source>
</evidence>
<evidence type="ECO:0000256" key="5">
    <source>
        <dbReference type="ARBA" id="ARBA00012070"/>
    </source>
</evidence>
<dbReference type="Pfam" id="PF02426">
    <property type="entry name" value="MIase"/>
    <property type="match status" value="1"/>
</dbReference>
<gene>
    <name evidence="11" type="primary">catC</name>
    <name evidence="11" type="ORF">HJG52_20240</name>
</gene>
<evidence type="ECO:0000256" key="9">
    <source>
        <dbReference type="PIRNR" id="PIRNR001486"/>
    </source>
</evidence>
<evidence type="ECO:0000256" key="1">
    <source>
        <dbReference type="ARBA" id="ARBA00001739"/>
    </source>
</evidence>
<evidence type="ECO:0000256" key="8">
    <source>
        <dbReference type="NCBIfam" id="TIGR03221"/>
    </source>
</evidence>
<dbReference type="Proteomes" id="UP000588586">
    <property type="component" value="Unassembled WGS sequence"/>
</dbReference>
<organism evidence="11 12">
    <name type="scientific">Knoellia koreensis</name>
    <dbReference type="NCBI Taxonomy" id="2730921"/>
    <lineage>
        <taxon>Bacteria</taxon>
        <taxon>Bacillati</taxon>
        <taxon>Actinomycetota</taxon>
        <taxon>Actinomycetes</taxon>
        <taxon>Micrococcales</taxon>
        <taxon>Intrasporangiaceae</taxon>
        <taxon>Knoellia</taxon>
    </lineage>
</organism>
<evidence type="ECO:0000313" key="12">
    <source>
        <dbReference type="Proteomes" id="UP000588586"/>
    </source>
</evidence>
<evidence type="ECO:0000259" key="10">
    <source>
        <dbReference type="Pfam" id="PF02426"/>
    </source>
</evidence>
<keyword evidence="12" id="KW-1185">Reference proteome</keyword>
<evidence type="ECO:0000313" key="11">
    <source>
        <dbReference type="EMBL" id="NNM48323.1"/>
    </source>
</evidence>
<protein>
    <recommendedName>
        <fullName evidence="5 8">Muconolactone Delta-isomerase</fullName>
        <shortName evidence="9">MIase</shortName>
        <ecNumber evidence="5 8">5.3.3.4</ecNumber>
    </recommendedName>
</protein>
<evidence type="ECO:0000256" key="2">
    <source>
        <dbReference type="ARBA" id="ARBA00005193"/>
    </source>
</evidence>
<keyword evidence="7 9" id="KW-0413">Isomerase</keyword>
<evidence type="ECO:0000256" key="6">
    <source>
        <dbReference type="ARBA" id="ARBA00022797"/>
    </source>
</evidence>
<dbReference type="NCBIfam" id="TIGR03221">
    <property type="entry name" value="muco_delta"/>
    <property type="match status" value="1"/>
</dbReference>
<dbReference type="EMBL" id="JABEPQ010000010">
    <property type="protein sequence ID" value="NNM48323.1"/>
    <property type="molecule type" value="Genomic_DNA"/>
</dbReference>
<dbReference type="Gene3D" id="3.30.70.1060">
    <property type="entry name" value="Dimeric alpha+beta barrel"/>
    <property type="match status" value="1"/>
</dbReference>
<reference evidence="11 12" key="1">
    <citation type="submission" date="2020-04" db="EMBL/GenBank/DDBJ databases">
        <title>Knoellia sp. isolate from air conditioner.</title>
        <authorList>
            <person name="Chea S."/>
            <person name="Kim D.-U."/>
        </authorList>
    </citation>
    <scope>NUCLEOTIDE SEQUENCE [LARGE SCALE GENOMIC DNA]</scope>
    <source>
        <strain evidence="11 12">DB2414S</strain>
    </source>
</reference>
<comment type="caution">
    <text evidence="11">The sequence shown here is derived from an EMBL/GenBank/DDBJ whole genome shotgun (WGS) entry which is preliminary data.</text>
</comment>
<proteinExistence type="inferred from homology"/>
<keyword evidence="6 9" id="KW-0058">Aromatic hydrocarbons catabolism</keyword>
<dbReference type="AlphaFoldDB" id="A0A849HNR2"/>
<dbReference type="PIRSF" id="PIRSF001486">
    <property type="entry name" value="CatC"/>
    <property type="match status" value="1"/>
</dbReference>
<dbReference type="SUPFAM" id="SSF54909">
    <property type="entry name" value="Dimeric alpha+beta barrel"/>
    <property type="match status" value="1"/>
</dbReference>
<dbReference type="InterPro" id="IPR011008">
    <property type="entry name" value="Dimeric_a/b-barrel"/>
</dbReference>
<dbReference type="InterPro" id="IPR026029">
    <property type="entry name" value="MLI_dom"/>
</dbReference>
<dbReference type="UniPathway" id="UPA00157">
    <property type="reaction ID" value="UER00260"/>
</dbReference>
<comment type="subunit">
    <text evidence="4">Homodecamer.</text>
</comment>
<evidence type="ECO:0000256" key="4">
    <source>
        <dbReference type="ARBA" id="ARBA00011365"/>
    </source>
</evidence>
<dbReference type="InterPro" id="IPR003464">
    <property type="entry name" value="Muconolactone_d_Isoase"/>
</dbReference>
<comment type="catalytic activity">
    <reaction evidence="1 9">
        <text>(S)-muconolactone = (4,5-dihydro-5-oxofuran-2-yl)-acetate</text>
        <dbReference type="Rhea" id="RHEA:12348"/>
        <dbReference type="ChEBI" id="CHEBI:58425"/>
        <dbReference type="ChEBI" id="CHEBI:58736"/>
        <dbReference type="EC" id="5.3.3.4"/>
    </reaction>
</comment>